<organism evidence="2 3">
    <name type="scientific">Caenorhabditis japonica</name>
    <dbReference type="NCBI Taxonomy" id="281687"/>
    <lineage>
        <taxon>Eukaryota</taxon>
        <taxon>Metazoa</taxon>
        <taxon>Ecdysozoa</taxon>
        <taxon>Nematoda</taxon>
        <taxon>Chromadorea</taxon>
        <taxon>Rhabditida</taxon>
        <taxon>Rhabditina</taxon>
        <taxon>Rhabditomorpha</taxon>
        <taxon>Rhabditoidea</taxon>
        <taxon>Rhabditidae</taxon>
        <taxon>Peloderinae</taxon>
        <taxon>Caenorhabditis</taxon>
    </lineage>
</organism>
<keyword evidence="3" id="KW-1185">Reference proteome</keyword>
<evidence type="ECO:0000256" key="1">
    <source>
        <dbReference type="SAM" id="MobiDB-lite"/>
    </source>
</evidence>
<dbReference type="EnsemblMetazoa" id="CJA34325.1">
    <property type="protein sequence ID" value="CJA34325.1"/>
    <property type="gene ID" value="WBGene00210172"/>
</dbReference>
<evidence type="ECO:0000313" key="2">
    <source>
        <dbReference type="EnsemblMetazoa" id="CJA34325.1"/>
    </source>
</evidence>
<reference evidence="3" key="1">
    <citation type="submission" date="2010-08" db="EMBL/GenBank/DDBJ databases">
        <authorList>
            <consortium name="Caenorhabditis japonica Sequencing Consortium"/>
            <person name="Wilson R.K."/>
        </authorList>
    </citation>
    <scope>NUCLEOTIDE SEQUENCE [LARGE SCALE GENOMIC DNA]</scope>
    <source>
        <strain evidence="3">DF5081</strain>
    </source>
</reference>
<dbReference type="AlphaFoldDB" id="A0A8R1IM55"/>
<reference evidence="2" key="2">
    <citation type="submission" date="2022-06" db="UniProtKB">
        <authorList>
            <consortium name="EnsemblMetazoa"/>
        </authorList>
    </citation>
    <scope>IDENTIFICATION</scope>
    <source>
        <strain evidence="2">DF5081</strain>
    </source>
</reference>
<accession>A0A8R1IM55</accession>
<proteinExistence type="predicted"/>
<name>A0A8R1IM55_CAEJA</name>
<sequence>MRVSSATRPLSNSVNLRPVPINNNTDNHKNNNGTPASERISLRARKKLHRETVTRSELYSPYTTNENIRLYNSFLLPASTSSIMAASPTHETPVGPWHRKP</sequence>
<protein>
    <submittedName>
        <fullName evidence="2">Uncharacterized protein</fullName>
    </submittedName>
</protein>
<dbReference type="Proteomes" id="UP000005237">
    <property type="component" value="Unassembled WGS sequence"/>
</dbReference>
<evidence type="ECO:0000313" key="3">
    <source>
        <dbReference type="Proteomes" id="UP000005237"/>
    </source>
</evidence>
<feature type="region of interest" description="Disordered" evidence="1">
    <location>
        <begin position="1"/>
        <end position="39"/>
    </location>
</feature>
<feature type="compositionally biased region" description="Polar residues" evidence="1">
    <location>
        <begin position="1"/>
        <end position="15"/>
    </location>
</feature>